<dbReference type="AlphaFoldDB" id="A0A223FQX2"/>
<protein>
    <submittedName>
        <fullName evidence="4">Glutathione S-transferase D1</fullName>
    </submittedName>
    <submittedName>
        <fullName evidence="3">Glutathione S-transferase d8</fullName>
    </submittedName>
</protein>
<dbReference type="PANTHER" id="PTHR43969">
    <property type="entry name" value="GLUTATHIONE S TRANSFERASE D10, ISOFORM A-RELATED"/>
    <property type="match status" value="1"/>
</dbReference>
<dbReference type="InterPro" id="IPR004046">
    <property type="entry name" value="GST_C"/>
</dbReference>
<dbReference type="GO" id="GO:0006749">
    <property type="term" value="P:glutathione metabolic process"/>
    <property type="evidence" value="ECO:0007669"/>
    <property type="project" value="TreeGrafter"/>
</dbReference>
<name>A0A223FQX2_BEMTA</name>
<dbReference type="EMBL" id="MN187102">
    <property type="protein sequence ID" value="QHU79954.1"/>
    <property type="molecule type" value="mRNA"/>
</dbReference>
<accession>A0A223FQX2</accession>
<dbReference type="PANTHER" id="PTHR43969:SF2">
    <property type="entry name" value="GLUTATHIONE S TRANSFERASE D11, ISOFORM B"/>
    <property type="match status" value="1"/>
</dbReference>
<reference evidence="4" key="2">
    <citation type="submission" date="2019-07" db="EMBL/GenBank/DDBJ databases">
        <authorList>
            <person name="Aidlin Harari O."/>
            <person name="Santos-Garcia D."/>
            <person name="Moseri M."/>
            <person name="Moshitzky P."/>
            <person name="Morin S."/>
        </authorList>
    </citation>
    <scope>NUCLEOTIDE SEQUENCE</scope>
    <source>
        <strain evidence="4">MEAM1</strain>
    </source>
</reference>
<dbReference type="PROSITE" id="PS50404">
    <property type="entry name" value="GST_NTER"/>
    <property type="match status" value="1"/>
</dbReference>
<dbReference type="InterPro" id="IPR010987">
    <property type="entry name" value="Glutathione-S-Trfase_C-like"/>
</dbReference>
<evidence type="ECO:0000313" key="4">
    <source>
        <dbReference type="EMBL" id="QHU79954.1"/>
    </source>
</evidence>
<dbReference type="Pfam" id="PF13409">
    <property type="entry name" value="GST_N_2"/>
    <property type="match status" value="1"/>
</dbReference>
<dbReference type="SFLD" id="SFLDG00358">
    <property type="entry name" value="Main_(cytGST)"/>
    <property type="match status" value="1"/>
</dbReference>
<dbReference type="SFLD" id="SFLDS00019">
    <property type="entry name" value="Glutathione_Transferase_(cytos"/>
    <property type="match status" value="1"/>
</dbReference>
<dbReference type="InterPro" id="IPR036249">
    <property type="entry name" value="Thioredoxin-like_sf"/>
</dbReference>
<feature type="domain" description="GST C-terminal" evidence="2">
    <location>
        <begin position="68"/>
        <end position="189"/>
    </location>
</feature>
<dbReference type="InterPro" id="IPR040079">
    <property type="entry name" value="Glutathione_S-Trfase"/>
</dbReference>
<dbReference type="PROSITE" id="PS50405">
    <property type="entry name" value="GST_CTER"/>
    <property type="match status" value="1"/>
</dbReference>
<evidence type="ECO:0000259" key="1">
    <source>
        <dbReference type="PROSITE" id="PS50404"/>
    </source>
</evidence>
<dbReference type="CDD" id="cd03177">
    <property type="entry name" value="GST_C_Delta_Epsilon"/>
    <property type="match status" value="1"/>
</dbReference>
<organism evidence="3">
    <name type="scientific">Bemisia tabaci</name>
    <name type="common">Sweetpotato whitefly</name>
    <name type="synonym">Aleurodes tabaci</name>
    <dbReference type="NCBI Taxonomy" id="7038"/>
    <lineage>
        <taxon>Eukaryota</taxon>
        <taxon>Metazoa</taxon>
        <taxon>Ecdysozoa</taxon>
        <taxon>Arthropoda</taxon>
        <taxon>Hexapoda</taxon>
        <taxon>Insecta</taxon>
        <taxon>Pterygota</taxon>
        <taxon>Neoptera</taxon>
        <taxon>Paraneoptera</taxon>
        <taxon>Hemiptera</taxon>
        <taxon>Sternorrhyncha</taxon>
        <taxon>Aleyrodoidea</taxon>
        <taxon>Aleyrodidae</taxon>
        <taxon>Aleyrodinae</taxon>
        <taxon>Bemisia</taxon>
    </lineage>
</organism>
<dbReference type="SUPFAM" id="SSF47616">
    <property type="entry name" value="GST C-terminal domain-like"/>
    <property type="match status" value="1"/>
</dbReference>
<reference evidence="3" key="1">
    <citation type="journal article" date="2017" name="Insect Mol. Biol.">
        <title>Identification of glutathione S-transferases in Bemisia tabaci (Hemiptera: Aleyrodidae) and evidence that GSTd7 helps explain the difference in insecticide susceptibility between B. tabaci Middle East-Minor Asia 1 and Mediterranean.</title>
        <authorList>
            <person name="He C."/>
            <person name="Xie W."/>
            <person name="Yang X."/>
            <person name="Wang S.L."/>
            <person name="Wu Q.J."/>
            <person name="Zhang Y.J."/>
        </authorList>
    </citation>
    <scope>NUCLEOTIDE SEQUENCE</scope>
    <source>
        <strain evidence="3">B</strain>
    </source>
</reference>
<feature type="domain" description="GST N-terminal" evidence="1">
    <location>
        <begin position="1"/>
        <end position="62"/>
    </location>
</feature>
<proteinExistence type="evidence at transcript level"/>
<dbReference type="SUPFAM" id="SSF52833">
    <property type="entry name" value="Thioredoxin-like"/>
    <property type="match status" value="1"/>
</dbReference>
<dbReference type="FunFam" id="1.20.1050.10:FF:000007">
    <property type="entry name" value="Glutathione S-transferase 1-1"/>
    <property type="match status" value="1"/>
</dbReference>
<dbReference type="InterPro" id="IPR004045">
    <property type="entry name" value="Glutathione_S-Trfase_N"/>
</dbReference>
<dbReference type="InterPro" id="IPR036282">
    <property type="entry name" value="Glutathione-S-Trfase_C_sf"/>
</dbReference>
<evidence type="ECO:0000313" key="3">
    <source>
        <dbReference type="EMBL" id="AST11601.1"/>
    </source>
</evidence>
<keyword evidence="3" id="KW-0808">Transferase</keyword>
<sequence>MTAKLIGIHQNLDLVEISDMKTPEFQKINPFKRIPVLDDNGFLLSESRAINAYLCNEYAKDDSLYPRNSQRRAIVDQMLDFDLGTLNHPIMDYWYQCILKNNPHDEVRYQKMFNPLKKFNEVLDRYDFAAGMTFTIADVSLLASISSVDALGIGLAKYPHILRWFNQSREIIPDYNQINHTGILQIKELVGQWKGSFGFEFS</sequence>
<dbReference type="Gene3D" id="3.40.30.10">
    <property type="entry name" value="Glutaredoxin"/>
    <property type="match status" value="1"/>
</dbReference>
<evidence type="ECO:0000259" key="2">
    <source>
        <dbReference type="PROSITE" id="PS50405"/>
    </source>
</evidence>
<dbReference type="Pfam" id="PF00043">
    <property type="entry name" value="GST_C"/>
    <property type="match status" value="1"/>
</dbReference>
<dbReference type="GO" id="GO:0004364">
    <property type="term" value="F:glutathione transferase activity"/>
    <property type="evidence" value="ECO:0007669"/>
    <property type="project" value="TreeGrafter"/>
</dbReference>
<dbReference type="Gene3D" id="1.20.1050.10">
    <property type="match status" value="1"/>
</dbReference>
<dbReference type="EMBL" id="MF036022">
    <property type="protein sequence ID" value="AST11601.1"/>
    <property type="molecule type" value="mRNA"/>
</dbReference>
<reference evidence="4" key="3">
    <citation type="submission" date="2020-02" db="EMBL/GenBank/DDBJ databases">
        <title>Molecular Evolution of the glutathione S-transferase family in the Bemisia tabaci species complex.</title>
        <authorList>
            <person name="Patel M."/>
            <person name="Visendi P."/>
            <person name="Seal S."/>
            <person name="Sertchook R."/>
            <person name="Malka O."/>
        </authorList>
    </citation>
    <scope>NUCLEOTIDE SEQUENCE</scope>
    <source>
        <strain evidence="4">MEAM1</strain>
    </source>
</reference>